<dbReference type="Proteomes" id="UP000663903">
    <property type="component" value="Chromosome"/>
</dbReference>
<protein>
    <submittedName>
        <fullName evidence="1">Uncharacterized protein</fullName>
    </submittedName>
</protein>
<dbReference type="RefSeq" id="WP_208009066.1">
    <property type="nucleotide sequence ID" value="NZ_CP071796.1"/>
</dbReference>
<sequence length="312" mass="35930">MNAAEREQEVLRHRTILVDANKAMLDVLYSMDWLAPEFVSYHPYEKRDLLSQAHLGLSGEIARSDYGEVVNRFNAWVRHTASLLAWNNVLASVGEEDGWSVYLEFVEPVVFFCFHQPTSFRDAMVRYATHVVHAANVASGYTADWLPEDDKKKRRLLRGASNPNKVSWSRQEKERQLKNISAAWSKALHLIHRLEQLDDENHRIASRDWRNESAHSIPSHINVGMTHLWRRSICFRQELVDQPDGRARFETHKDKFSVAYDYGGRDAIPYATASDLNLHQLRVARDVMHACDALIDEICQVVGPRKDASIEL</sequence>
<organism evidence="1 2">
    <name type="scientific">Ottowia testudinis</name>
    <dbReference type="NCBI Taxonomy" id="2816950"/>
    <lineage>
        <taxon>Bacteria</taxon>
        <taxon>Pseudomonadati</taxon>
        <taxon>Pseudomonadota</taxon>
        <taxon>Betaproteobacteria</taxon>
        <taxon>Burkholderiales</taxon>
        <taxon>Comamonadaceae</taxon>
        <taxon>Ottowia</taxon>
    </lineage>
</organism>
<dbReference type="KEGG" id="otd:J1M35_20265"/>
<evidence type="ECO:0000313" key="1">
    <source>
        <dbReference type="EMBL" id="QTD45316.1"/>
    </source>
</evidence>
<dbReference type="EMBL" id="CP071796">
    <property type="protein sequence ID" value="QTD45316.1"/>
    <property type="molecule type" value="Genomic_DNA"/>
</dbReference>
<dbReference type="AlphaFoldDB" id="A0A975H3J7"/>
<gene>
    <name evidence="1" type="ORF">J1M35_20265</name>
</gene>
<name>A0A975H3J7_9BURK</name>
<proteinExistence type="predicted"/>
<reference evidence="1" key="1">
    <citation type="submission" date="2021-03" db="EMBL/GenBank/DDBJ databases">
        <title>Ottowia sp. 27C isolated from the cloaca of a Giant Asian pond turtle (Heosemys grandis).</title>
        <authorList>
            <person name="Spergser J."/>
            <person name="Busse H.-J."/>
        </authorList>
    </citation>
    <scope>NUCLEOTIDE SEQUENCE</scope>
    <source>
        <strain evidence="1">27C</strain>
    </source>
</reference>
<accession>A0A975H3J7</accession>
<keyword evidence="2" id="KW-1185">Reference proteome</keyword>
<evidence type="ECO:0000313" key="2">
    <source>
        <dbReference type="Proteomes" id="UP000663903"/>
    </source>
</evidence>